<keyword evidence="3" id="KW-1185">Reference proteome</keyword>
<feature type="region of interest" description="Disordered" evidence="1">
    <location>
        <begin position="1"/>
        <end position="22"/>
    </location>
</feature>
<proteinExistence type="predicted"/>
<evidence type="ECO:0000256" key="1">
    <source>
        <dbReference type="SAM" id="MobiDB-lite"/>
    </source>
</evidence>
<name>A0ABS8RXL0_DATST</name>
<sequence length="314" mass="35704">MSYVKPRSQSRPKSKLDVLSPPRLEPDSRLSLGFEFLSQGCSRGLISCRGQPWIEHGPRNLKQQDKGKCVLMTSCGDQSKSLFIGRKEELRYETTKSCPDDRKWLMKEYVSNVIMDYLHRGKGGFRVNSVELPMDLGILRQIQGLLVENGVLGLTNAMPERNLPKEPLLDKNQPQHQPAPLMKVNWCICYGLPEVENGLSRLTTFSQIQEFVMPESNVPETFDMGDKTLLEEEKNQKQHQPAPQEESVTLCETEESSLVSDLGEAMLDHATMKDRLDAIRASHATSLLDQQSWQSNAITRDAAMKNWYYLKIFS</sequence>
<organism evidence="2 3">
    <name type="scientific">Datura stramonium</name>
    <name type="common">Jimsonweed</name>
    <name type="synonym">Common thornapple</name>
    <dbReference type="NCBI Taxonomy" id="4076"/>
    <lineage>
        <taxon>Eukaryota</taxon>
        <taxon>Viridiplantae</taxon>
        <taxon>Streptophyta</taxon>
        <taxon>Embryophyta</taxon>
        <taxon>Tracheophyta</taxon>
        <taxon>Spermatophyta</taxon>
        <taxon>Magnoliopsida</taxon>
        <taxon>eudicotyledons</taxon>
        <taxon>Gunneridae</taxon>
        <taxon>Pentapetalae</taxon>
        <taxon>asterids</taxon>
        <taxon>lamiids</taxon>
        <taxon>Solanales</taxon>
        <taxon>Solanaceae</taxon>
        <taxon>Solanoideae</taxon>
        <taxon>Datureae</taxon>
        <taxon>Datura</taxon>
    </lineage>
</organism>
<evidence type="ECO:0000313" key="2">
    <source>
        <dbReference type="EMBL" id="MCD7451478.1"/>
    </source>
</evidence>
<comment type="caution">
    <text evidence="2">The sequence shown here is derived from an EMBL/GenBank/DDBJ whole genome shotgun (WGS) entry which is preliminary data.</text>
</comment>
<gene>
    <name evidence="2" type="ORF">HAX54_012147</name>
</gene>
<accession>A0ABS8RXL0</accession>
<dbReference type="EMBL" id="JACEIK010000170">
    <property type="protein sequence ID" value="MCD7451478.1"/>
    <property type="molecule type" value="Genomic_DNA"/>
</dbReference>
<reference evidence="2 3" key="1">
    <citation type="journal article" date="2021" name="BMC Genomics">
        <title>Datura genome reveals duplications of psychoactive alkaloid biosynthetic genes and high mutation rate following tissue culture.</title>
        <authorList>
            <person name="Rajewski A."/>
            <person name="Carter-House D."/>
            <person name="Stajich J."/>
            <person name="Litt A."/>
        </authorList>
    </citation>
    <scope>NUCLEOTIDE SEQUENCE [LARGE SCALE GENOMIC DNA]</scope>
    <source>
        <strain evidence="2">AR-01</strain>
    </source>
</reference>
<evidence type="ECO:0000313" key="3">
    <source>
        <dbReference type="Proteomes" id="UP000823775"/>
    </source>
</evidence>
<protein>
    <submittedName>
        <fullName evidence="2">Uncharacterized protein</fullName>
    </submittedName>
</protein>
<dbReference type="Proteomes" id="UP000823775">
    <property type="component" value="Unassembled WGS sequence"/>
</dbReference>